<protein>
    <submittedName>
        <fullName evidence="2">Uncharacterized protein</fullName>
    </submittedName>
</protein>
<organism evidence="2 3">
    <name type="scientific">Halorientalis persicus</name>
    <dbReference type="NCBI Taxonomy" id="1367881"/>
    <lineage>
        <taxon>Archaea</taxon>
        <taxon>Methanobacteriati</taxon>
        <taxon>Methanobacteriota</taxon>
        <taxon>Stenosarchaea group</taxon>
        <taxon>Halobacteria</taxon>
        <taxon>Halobacteriales</taxon>
        <taxon>Haloarculaceae</taxon>
        <taxon>Halorientalis</taxon>
    </lineage>
</organism>
<dbReference type="EMBL" id="FOCX01000088">
    <property type="protein sequence ID" value="SEP32518.1"/>
    <property type="molecule type" value="Genomic_DNA"/>
</dbReference>
<name>A0A1H8WZH9_9EURY</name>
<gene>
    <name evidence="2" type="ORF">SAMN05216388_10882</name>
</gene>
<keyword evidence="1" id="KW-0472">Membrane</keyword>
<evidence type="ECO:0000256" key="1">
    <source>
        <dbReference type="SAM" id="Phobius"/>
    </source>
</evidence>
<dbReference type="OrthoDB" id="351269at2157"/>
<evidence type="ECO:0000313" key="2">
    <source>
        <dbReference type="EMBL" id="SEP32518.1"/>
    </source>
</evidence>
<accession>A0A1H8WZH9</accession>
<dbReference type="AlphaFoldDB" id="A0A1H8WZH9"/>
<evidence type="ECO:0000313" key="3">
    <source>
        <dbReference type="Proteomes" id="UP000198775"/>
    </source>
</evidence>
<proteinExistence type="predicted"/>
<feature type="transmembrane region" description="Helical" evidence="1">
    <location>
        <begin position="12"/>
        <end position="33"/>
    </location>
</feature>
<feature type="transmembrane region" description="Helical" evidence="1">
    <location>
        <begin position="39"/>
        <end position="55"/>
    </location>
</feature>
<feature type="transmembrane region" description="Helical" evidence="1">
    <location>
        <begin position="67"/>
        <end position="99"/>
    </location>
</feature>
<sequence>MRAARKTPFGEVPDLYDGIAGLAALLVLAWAILYAMQPVLGVLVALTILSVYAVARTGDYEHTTVVAGLWLLVFASLFSLGFPGVFLGGILALIAYGLYRTL</sequence>
<keyword evidence="1" id="KW-1133">Transmembrane helix</keyword>
<dbReference type="Proteomes" id="UP000198775">
    <property type="component" value="Unassembled WGS sequence"/>
</dbReference>
<keyword evidence="1" id="KW-0812">Transmembrane</keyword>
<reference evidence="3" key="1">
    <citation type="submission" date="2016-10" db="EMBL/GenBank/DDBJ databases">
        <authorList>
            <person name="Varghese N."/>
            <person name="Submissions S."/>
        </authorList>
    </citation>
    <scope>NUCLEOTIDE SEQUENCE [LARGE SCALE GENOMIC DNA]</scope>
    <source>
        <strain evidence="3">IBRC-M 10043</strain>
    </source>
</reference>
<keyword evidence="3" id="KW-1185">Reference proteome</keyword>
<dbReference type="RefSeq" id="WP_092665238.1">
    <property type="nucleotide sequence ID" value="NZ_FOCX01000088.1"/>
</dbReference>